<evidence type="ECO:0000259" key="10">
    <source>
        <dbReference type="PROSITE" id="PS50011"/>
    </source>
</evidence>
<dbReference type="PANTHER" id="PTHR24419">
    <property type="entry name" value="INTERLEUKIN-1 RECEPTOR-ASSOCIATED KINASE"/>
    <property type="match status" value="1"/>
</dbReference>
<protein>
    <recommendedName>
        <fullName evidence="1">non-specific serine/threonine protein kinase</fullName>
        <ecNumber evidence="1">2.7.11.1</ecNumber>
    </recommendedName>
</protein>
<gene>
    <name evidence="12" type="primary">LOC113513200</name>
</gene>
<keyword evidence="5" id="KW-0418">Kinase</keyword>
<dbReference type="PANTHER" id="PTHR24419:SF18">
    <property type="entry name" value="SERINE_THREONINE-PROTEIN KINASE HASPIN"/>
    <property type="match status" value="1"/>
</dbReference>
<dbReference type="GeneID" id="113513200"/>
<evidence type="ECO:0000256" key="8">
    <source>
        <dbReference type="ARBA" id="ARBA00048679"/>
    </source>
</evidence>
<name>A0ABM3MTV0_GALME</name>
<dbReference type="SUPFAM" id="SSF56112">
    <property type="entry name" value="Protein kinase-like (PK-like)"/>
    <property type="match status" value="1"/>
</dbReference>
<feature type="compositionally biased region" description="Low complexity" evidence="9">
    <location>
        <begin position="462"/>
        <end position="480"/>
    </location>
</feature>
<evidence type="ECO:0000256" key="3">
    <source>
        <dbReference type="ARBA" id="ARBA00022679"/>
    </source>
</evidence>
<dbReference type="EC" id="2.7.11.1" evidence="1"/>
<dbReference type="InterPro" id="IPR024604">
    <property type="entry name" value="GSG2_C"/>
</dbReference>
<feature type="compositionally biased region" description="Basic and acidic residues" evidence="9">
    <location>
        <begin position="452"/>
        <end position="461"/>
    </location>
</feature>
<keyword evidence="2" id="KW-0723">Serine/threonine-protein kinase</keyword>
<dbReference type="Gene3D" id="1.10.510.10">
    <property type="entry name" value="Transferase(Phosphotransferase) domain 1"/>
    <property type="match status" value="1"/>
</dbReference>
<proteinExistence type="predicted"/>
<sequence>MRRTYKSKKEIGGALDHRDMLFAMDEKSSAFDAFYIQNIKQTVRELSSINTANHHGFTANKVRKRKYVKRIHKDIESTTHRESLAGSAFLTPDKSIRVNKVLDPFDQLLNTPSRNNDSLQVKKDNLFDKLQNKGKTYCRKKVPKIKKYSSSDTTDSDKENTIKDCKSQNLTDIGMHELVIEKDKKSSPKHFDESINNIVKNMSILKSPNARTNSIGKPKYLKYKKNRLTLNIQSPLLQNSPMCSTPFKEKYRGASIYNFSPISTKNNEDSPTFMPIYEENKEKYCNIYLKEQNDNKFLSQAQDIDVQVSPILMKTVNSIKKISPLANVSSSPIDYVSTFQSIKNKQDHHLVVEVPPDEALVPNCSLVNKKKSQENASNILPEIDNINNEDNISSIELSSFQITSEPFLGFSNNKSLDKSNVSNNNDSYVNNLKTSTPCEIFNIVDILSESDNDSKSEENKMSKSLCSVSSTSKDNTSLSSQENESMYDTCDSGELQDEDSRESLVHEPLVVLQRMNDSVFQKYFELMPNYDDREISENSFDNIDNDSKGSYQEYASLENDNSSNDHSCTSQNIDNNNLCEVNTETESEDSSDENTIDLNTNTEEERCISFVTTRRRNEVTNDSIFVLNDSYSSTSSIDCDKSVLSNTVRFEEKLKLDNMQNLPMAKDFLYEAKNSDNNKVIENRSCHSKYDESKISITTATKTESIRDSMSNVSLDGRKSNLQNKPSIVLQPGKKWERSLSIYRRITMVGSDHSLLEEEPLRTKGRKYRQSVISTIEMQDLSDSLHNESIISRRSTFVSKPNRCTIRIVKEANNPRLSVCSTGIEDLGGFLTEDCDDTIIELSKLSIADSEPEVTVLEHFHDTTGRVATARDYVLRRCNQTEAILFDECYPDPVLKNCRKIGEGVYGEVFLWRAGDGRARVMKIVPIAGTTKVNGEHQKDFNEIISEIVIAMELSALRAPIADIERHFDEGKDVEALDLHSVVNATDIFNEVLAVRCVYGGYPSRLLDLWELYDECKGSENDNPAILPVDQQYIVLELANAGQDLESYQFNSAEQAHALFLQVAFGLAVGEESFQFEHRDLHWGNVLIAPTDQKYATFVLGGRAHRVLRCGVAATIIDYSLSRLSLPLATDCAALYNDLAADESLFEAVGDYQFEVYRLMREKLGNDWKNFEPYTNILWLHYTVDKMITALRYKRTNTKIHKHYIAKLKGIKNRILEYRSAAQFVLTDNEF</sequence>
<dbReference type="SMART" id="SM01331">
    <property type="entry name" value="DUF3635"/>
    <property type="match status" value="1"/>
</dbReference>
<dbReference type="Pfam" id="PF12330">
    <property type="entry name" value="Haspin_kinase"/>
    <property type="match status" value="1"/>
</dbReference>
<dbReference type="InterPro" id="IPR000719">
    <property type="entry name" value="Prot_kinase_dom"/>
</dbReference>
<keyword evidence="4" id="KW-0547">Nucleotide-binding</keyword>
<keyword evidence="3" id="KW-0808">Transferase</keyword>
<evidence type="ECO:0000313" key="11">
    <source>
        <dbReference type="Proteomes" id="UP001652740"/>
    </source>
</evidence>
<evidence type="ECO:0000256" key="1">
    <source>
        <dbReference type="ARBA" id="ARBA00012513"/>
    </source>
</evidence>
<keyword evidence="11" id="KW-1185">Reference proteome</keyword>
<feature type="domain" description="Protein kinase" evidence="10">
    <location>
        <begin position="895"/>
        <end position="1231"/>
    </location>
</feature>
<evidence type="ECO:0000256" key="9">
    <source>
        <dbReference type="SAM" id="MobiDB-lite"/>
    </source>
</evidence>
<feature type="region of interest" description="Disordered" evidence="9">
    <location>
        <begin position="451"/>
        <end position="502"/>
    </location>
</feature>
<evidence type="ECO:0000313" key="12">
    <source>
        <dbReference type="RefSeq" id="XP_052754790.1"/>
    </source>
</evidence>
<dbReference type="RefSeq" id="XP_052754790.1">
    <property type="nucleotide sequence ID" value="XM_052898830.1"/>
</dbReference>
<reference evidence="12" key="1">
    <citation type="submission" date="2025-08" db="UniProtKB">
        <authorList>
            <consortium name="RefSeq"/>
        </authorList>
    </citation>
    <scope>IDENTIFICATION</scope>
    <source>
        <tissue evidence="12">Whole larvae</tissue>
    </source>
</reference>
<evidence type="ECO:0000256" key="2">
    <source>
        <dbReference type="ARBA" id="ARBA00022527"/>
    </source>
</evidence>
<dbReference type="InterPro" id="IPR011009">
    <property type="entry name" value="Kinase-like_dom_sf"/>
</dbReference>
<comment type="catalytic activity">
    <reaction evidence="7">
        <text>L-threonyl-[protein] + ATP = O-phospho-L-threonyl-[protein] + ADP + H(+)</text>
        <dbReference type="Rhea" id="RHEA:46608"/>
        <dbReference type="Rhea" id="RHEA-COMP:11060"/>
        <dbReference type="Rhea" id="RHEA-COMP:11605"/>
        <dbReference type="ChEBI" id="CHEBI:15378"/>
        <dbReference type="ChEBI" id="CHEBI:30013"/>
        <dbReference type="ChEBI" id="CHEBI:30616"/>
        <dbReference type="ChEBI" id="CHEBI:61977"/>
        <dbReference type="ChEBI" id="CHEBI:456216"/>
        <dbReference type="EC" id="2.7.11.1"/>
    </reaction>
</comment>
<organism evidence="11 12">
    <name type="scientific">Galleria mellonella</name>
    <name type="common">Greater wax moth</name>
    <dbReference type="NCBI Taxonomy" id="7137"/>
    <lineage>
        <taxon>Eukaryota</taxon>
        <taxon>Metazoa</taxon>
        <taxon>Ecdysozoa</taxon>
        <taxon>Arthropoda</taxon>
        <taxon>Hexapoda</taxon>
        <taxon>Insecta</taxon>
        <taxon>Pterygota</taxon>
        <taxon>Neoptera</taxon>
        <taxon>Endopterygota</taxon>
        <taxon>Lepidoptera</taxon>
        <taxon>Glossata</taxon>
        <taxon>Ditrysia</taxon>
        <taxon>Pyraloidea</taxon>
        <taxon>Pyralidae</taxon>
        <taxon>Galleriinae</taxon>
        <taxon>Galleria</taxon>
    </lineage>
</organism>
<evidence type="ECO:0000256" key="6">
    <source>
        <dbReference type="ARBA" id="ARBA00022840"/>
    </source>
</evidence>
<evidence type="ECO:0000256" key="4">
    <source>
        <dbReference type="ARBA" id="ARBA00022741"/>
    </source>
</evidence>
<evidence type="ECO:0000256" key="7">
    <source>
        <dbReference type="ARBA" id="ARBA00047899"/>
    </source>
</evidence>
<dbReference type="PROSITE" id="PS50011">
    <property type="entry name" value="PROTEIN_KINASE_DOM"/>
    <property type="match status" value="1"/>
</dbReference>
<dbReference type="Gene3D" id="3.30.200.20">
    <property type="entry name" value="Phosphorylase Kinase, domain 1"/>
    <property type="match status" value="1"/>
</dbReference>
<keyword evidence="6" id="KW-0067">ATP-binding</keyword>
<accession>A0ABM3MTV0</accession>
<dbReference type="Proteomes" id="UP001652740">
    <property type="component" value="Unplaced"/>
</dbReference>
<evidence type="ECO:0000256" key="5">
    <source>
        <dbReference type="ARBA" id="ARBA00022777"/>
    </source>
</evidence>
<comment type="catalytic activity">
    <reaction evidence="8">
        <text>L-seryl-[protein] + ATP = O-phospho-L-seryl-[protein] + ADP + H(+)</text>
        <dbReference type="Rhea" id="RHEA:17989"/>
        <dbReference type="Rhea" id="RHEA-COMP:9863"/>
        <dbReference type="Rhea" id="RHEA-COMP:11604"/>
        <dbReference type="ChEBI" id="CHEBI:15378"/>
        <dbReference type="ChEBI" id="CHEBI:29999"/>
        <dbReference type="ChEBI" id="CHEBI:30616"/>
        <dbReference type="ChEBI" id="CHEBI:83421"/>
        <dbReference type="ChEBI" id="CHEBI:456216"/>
        <dbReference type="EC" id="2.7.11.1"/>
    </reaction>
</comment>